<dbReference type="EMBL" id="JABUFE010000004">
    <property type="protein sequence ID" value="NSX54890.1"/>
    <property type="molecule type" value="Genomic_DNA"/>
</dbReference>
<feature type="transmembrane region" description="Helical" evidence="6">
    <location>
        <begin position="36"/>
        <end position="55"/>
    </location>
</feature>
<feature type="transmembrane region" description="Helical" evidence="6">
    <location>
        <begin position="62"/>
        <end position="84"/>
    </location>
</feature>
<evidence type="ECO:0000256" key="5">
    <source>
        <dbReference type="ARBA" id="ARBA00023136"/>
    </source>
</evidence>
<keyword evidence="9" id="KW-1185">Reference proteome</keyword>
<feature type="transmembrane region" description="Helical" evidence="6">
    <location>
        <begin position="117"/>
        <end position="134"/>
    </location>
</feature>
<feature type="transmembrane region" description="Helical" evidence="6">
    <location>
        <begin position="230"/>
        <end position="249"/>
    </location>
</feature>
<dbReference type="InterPro" id="IPR037185">
    <property type="entry name" value="EmrE-like"/>
</dbReference>
<feature type="transmembrane region" description="Helical" evidence="6">
    <location>
        <begin position="174"/>
        <end position="191"/>
    </location>
</feature>
<dbReference type="RefSeq" id="WP_174137390.1">
    <property type="nucleotide sequence ID" value="NZ_JABUFE010000004.1"/>
</dbReference>
<evidence type="ECO:0000256" key="2">
    <source>
        <dbReference type="ARBA" id="ARBA00022475"/>
    </source>
</evidence>
<evidence type="ECO:0000256" key="4">
    <source>
        <dbReference type="ARBA" id="ARBA00022989"/>
    </source>
</evidence>
<evidence type="ECO:0000313" key="8">
    <source>
        <dbReference type="EMBL" id="NSX54890.1"/>
    </source>
</evidence>
<evidence type="ECO:0000256" key="6">
    <source>
        <dbReference type="SAM" id="Phobius"/>
    </source>
</evidence>
<keyword evidence="3 6" id="KW-0812">Transmembrane</keyword>
<evidence type="ECO:0000313" key="9">
    <source>
        <dbReference type="Proteomes" id="UP000777935"/>
    </source>
</evidence>
<proteinExistence type="predicted"/>
<comment type="subcellular location">
    <subcellularLocation>
        <location evidence="1">Cell membrane</location>
        <topology evidence="1">Multi-pass membrane protein</topology>
    </subcellularLocation>
</comment>
<evidence type="ECO:0000259" key="7">
    <source>
        <dbReference type="Pfam" id="PF00892"/>
    </source>
</evidence>
<dbReference type="PANTHER" id="PTHR42920:SF11">
    <property type="entry name" value="INNER MEMBRANE PROTEIN YTFF"/>
    <property type="match status" value="1"/>
</dbReference>
<organism evidence="8 9">
    <name type="scientific">Parasulfitobacter algicola</name>
    <dbReference type="NCBI Taxonomy" id="2614809"/>
    <lineage>
        <taxon>Bacteria</taxon>
        <taxon>Pseudomonadati</taxon>
        <taxon>Pseudomonadota</taxon>
        <taxon>Alphaproteobacteria</taxon>
        <taxon>Rhodobacterales</taxon>
        <taxon>Roseobacteraceae</taxon>
        <taxon>Parasulfitobacter</taxon>
    </lineage>
</organism>
<sequence length="277" mass="28689">MRLILLTTLTMIAFAANSVLNRMALADGTMGPSSFAIFRLLSGAVMLVVLVWLTSGNQKSKLPFSITGAATLALYVIGFSFAYVTLDAGVGALILFGGVQITMFIGALLLREAIPPLRWIGAILAFTGLIYLMWPAGADVPSMTGSILMAAAAFGWGIYSLAGRGAKAPLNMTAANFLLAVPLGALAFLLVPSQITLAGTILALISGAVTSGLGYALWYSILPQLGATRAAVSQLTVPIIALGGGILLLDETLTWRFAVATLLVLGGVTLSLIKSRA</sequence>
<feature type="domain" description="EamA" evidence="7">
    <location>
        <begin position="4"/>
        <end position="133"/>
    </location>
</feature>
<dbReference type="Pfam" id="PF00892">
    <property type="entry name" value="EamA"/>
    <property type="match status" value="2"/>
</dbReference>
<feature type="transmembrane region" description="Helical" evidence="6">
    <location>
        <begin position="90"/>
        <end position="110"/>
    </location>
</feature>
<evidence type="ECO:0000256" key="1">
    <source>
        <dbReference type="ARBA" id="ARBA00004651"/>
    </source>
</evidence>
<feature type="transmembrane region" description="Helical" evidence="6">
    <location>
        <begin position="197"/>
        <end position="218"/>
    </location>
</feature>
<keyword evidence="2" id="KW-1003">Cell membrane</keyword>
<dbReference type="InterPro" id="IPR051258">
    <property type="entry name" value="Diverse_Substrate_Transporter"/>
</dbReference>
<feature type="domain" description="EamA" evidence="7">
    <location>
        <begin position="144"/>
        <end position="272"/>
    </location>
</feature>
<dbReference type="InterPro" id="IPR000620">
    <property type="entry name" value="EamA_dom"/>
</dbReference>
<feature type="transmembrane region" description="Helical" evidence="6">
    <location>
        <begin position="255"/>
        <end position="273"/>
    </location>
</feature>
<protein>
    <submittedName>
        <fullName evidence="8">DMT family transporter</fullName>
    </submittedName>
</protein>
<keyword evidence="5 6" id="KW-0472">Membrane</keyword>
<accession>A0ABX2IRB9</accession>
<keyword evidence="4 6" id="KW-1133">Transmembrane helix</keyword>
<comment type="caution">
    <text evidence="8">The sequence shown here is derived from an EMBL/GenBank/DDBJ whole genome shotgun (WGS) entry which is preliminary data.</text>
</comment>
<dbReference type="Proteomes" id="UP000777935">
    <property type="component" value="Unassembled WGS sequence"/>
</dbReference>
<reference evidence="8 9" key="1">
    <citation type="submission" date="2020-06" db="EMBL/GenBank/DDBJ databases">
        <title>Sulfitobacter algicola sp. nov., isolated from green algae.</title>
        <authorList>
            <person name="Wang C."/>
        </authorList>
    </citation>
    <scope>NUCLEOTIDE SEQUENCE [LARGE SCALE GENOMIC DNA]</scope>
    <source>
        <strain evidence="8 9">1151</strain>
    </source>
</reference>
<name>A0ABX2IRB9_9RHOB</name>
<feature type="transmembrane region" description="Helical" evidence="6">
    <location>
        <begin position="140"/>
        <end position="162"/>
    </location>
</feature>
<dbReference type="PANTHER" id="PTHR42920">
    <property type="entry name" value="OS03G0707200 PROTEIN-RELATED"/>
    <property type="match status" value="1"/>
</dbReference>
<dbReference type="SUPFAM" id="SSF103481">
    <property type="entry name" value="Multidrug resistance efflux transporter EmrE"/>
    <property type="match status" value="2"/>
</dbReference>
<evidence type="ECO:0000256" key="3">
    <source>
        <dbReference type="ARBA" id="ARBA00022692"/>
    </source>
</evidence>
<gene>
    <name evidence="8" type="ORF">HRQ87_08765</name>
</gene>